<dbReference type="InterPro" id="IPR051696">
    <property type="entry name" value="DENN_Domain_GEFs"/>
</dbReference>
<sequence length="1180" mass="131441">MSPMFEYFVICGVGPDIKTLDGSSGYYGMKYKYDVSLIDQFPSLCRSLFPELPPELPKCVLPAGVEFYASGFDANDLSSYPRSYPIVLTVGDGSKLYVSCIAFRDPVDEDTAEAYGIPLNTYADKSISLVSRMPCFRALCEALEEIFSICFSPTGSQKPLWEVIIAMIMNVPLPKPGKDGVLFSINNYLLSVEAPPEYGLPHADISFQPLVQCLDVHNLIILFTAVLLERRILLRSDKYSLLTLVSEAICHLIYPFQWQHVYVPILFAKGVDFVDAPTPYIIGLHSSVDTSELLMDGVVIVDIDRNFIIASEEIPPIPEPELCTLHSDIMNLLYPDLIRIDEINVGFGQVHLKRPFAKPWGEGHDLKLRLIFLKFFATLLSGYRYFIGNTTDYPFDDEAFILERSHLRNELPDAMISQFLASQGFSNYIGRAVASNDNIYNVLDNLIDATKKGQDLMSIFPSSVTDLVYITIPDPTNGIVDSSVRYMYNKFPSNVRGEEQVEKRKQILCYARKKKDEEAQLIMDIKLKLKGLWISLAKLEAADAIVSSDEYETILALIETDSQGYVGNAFINGIREHMNAGWNCKLSEKLFIAVKELVKGVVIRAFHRNDMLTLGDALSVSAEIYRNDLNGVPDYIQRHLLSLSIWENIGFWKTFFDYLMEQSSIKSSDKENLILSQLMMVALHMGGLGVPDTIAWPVIENLAQTNNIDCENYVQLRWYLSYIYQLNMVYWGISDSKVQSSSFFLQSKHSQDAIYDSRQPASEFGFARNWVRSMLGKDTGVLVNDLSHGHGLATESETSGAGIFGTPRKQNIANAKQKKIQSNVRIIKGHGRAVTVLHCVTKREVWDLVADREDSGFFISGSTDCSVRIWDPSRGGSELLTTLRGHTGAVRALSSDRQKVVSGSDDLSILIWDKHKFIPLEELKGHKAPISHVRMLSGERVLSSSHDGTVKMWDARIGSCIATVAHCPGAVLCTEYDDSTGILAAAGRDSVVHIWDIRAGKHVHKLAGHTKWIRSIKMVGDRIITGSDDWTARIWSISQGSCDAILAHHSGPVLCVENSGPDNGIITGSNDGSVRFWETNVDGGVKCAKEMSLNSSILSINAGDEWLGIGTADNTMLLFYKPCETENRSGISNTEMDYVGWQLSRTSQASAAVIRCVASDLERKRICSGGRDGLLRIWDT</sequence>
<dbReference type="InterPro" id="IPR005112">
    <property type="entry name" value="dDENN_dom"/>
</dbReference>
<feature type="repeat" description="WD" evidence="3">
    <location>
        <begin position="1147"/>
        <end position="1180"/>
    </location>
</feature>
<organism evidence="5 6">
    <name type="scientific">Saponaria officinalis</name>
    <name type="common">Common soapwort</name>
    <name type="synonym">Lychnis saponaria</name>
    <dbReference type="NCBI Taxonomy" id="3572"/>
    <lineage>
        <taxon>Eukaryota</taxon>
        <taxon>Viridiplantae</taxon>
        <taxon>Streptophyta</taxon>
        <taxon>Embryophyta</taxon>
        <taxon>Tracheophyta</taxon>
        <taxon>Spermatophyta</taxon>
        <taxon>Magnoliopsida</taxon>
        <taxon>eudicotyledons</taxon>
        <taxon>Gunneridae</taxon>
        <taxon>Pentapetalae</taxon>
        <taxon>Caryophyllales</taxon>
        <taxon>Caryophyllaceae</taxon>
        <taxon>Caryophylleae</taxon>
        <taxon>Saponaria</taxon>
    </lineage>
</organism>
<dbReference type="InterPro" id="IPR043153">
    <property type="entry name" value="DENN_C"/>
</dbReference>
<feature type="repeat" description="WD" evidence="3">
    <location>
        <begin position="1046"/>
        <end position="1078"/>
    </location>
</feature>
<dbReference type="PANTHER" id="PTHR12296:SF21">
    <property type="entry name" value="DENN DOMAIN-CONTAINING PROTEIN 3"/>
    <property type="match status" value="1"/>
</dbReference>
<dbReference type="Proteomes" id="UP001443914">
    <property type="component" value="Unassembled WGS sequence"/>
</dbReference>
<dbReference type="Gene3D" id="3.40.50.11500">
    <property type="match status" value="1"/>
</dbReference>
<dbReference type="InterPro" id="IPR005113">
    <property type="entry name" value="uDENN_dom"/>
</dbReference>
<dbReference type="InterPro" id="IPR037516">
    <property type="entry name" value="Tripartite_DENN"/>
</dbReference>
<dbReference type="SMART" id="SM00801">
    <property type="entry name" value="dDENN"/>
    <property type="match status" value="1"/>
</dbReference>
<evidence type="ECO:0000256" key="2">
    <source>
        <dbReference type="ARBA" id="ARBA00022737"/>
    </source>
</evidence>
<dbReference type="InterPro" id="IPR001194">
    <property type="entry name" value="cDENN_dom"/>
</dbReference>
<dbReference type="PROSITE" id="PS00678">
    <property type="entry name" value="WD_REPEATS_1"/>
    <property type="match status" value="2"/>
</dbReference>
<keyword evidence="1 3" id="KW-0853">WD repeat</keyword>
<feature type="repeat" description="WD" evidence="3">
    <location>
        <begin position="1006"/>
        <end position="1045"/>
    </location>
</feature>
<dbReference type="PANTHER" id="PTHR12296">
    <property type="entry name" value="DENN DOMAIN-CONTAINING PROTEIN 4"/>
    <property type="match status" value="1"/>
</dbReference>
<dbReference type="Gene3D" id="3.30.450.200">
    <property type="match status" value="1"/>
</dbReference>
<dbReference type="AlphaFoldDB" id="A0AAW1KAW7"/>
<feature type="repeat" description="WD" evidence="3">
    <location>
        <begin position="923"/>
        <end position="963"/>
    </location>
</feature>
<dbReference type="Gene3D" id="2.130.10.10">
    <property type="entry name" value="YVTN repeat-like/Quinoprotein amine dehydrogenase"/>
    <property type="match status" value="2"/>
</dbReference>
<dbReference type="PROSITE" id="PS50211">
    <property type="entry name" value="DENN"/>
    <property type="match status" value="1"/>
</dbReference>
<feature type="domain" description="UDENN" evidence="4">
    <location>
        <begin position="8"/>
        <end position="440"/>
    </location>
</feature>
<dbReference type="Pfam" id="PF03456">
    <property type="entry name" value="uDENN"/>
    <property type="match status" value="1"/>
</dbReference>
<dbReference type="GO" id="GO:0031410">
    <property type="term" value="C:cytoplasmic vesicle"/>
    <property type="evidence" value="ECO:0007669"/>
    <property type="project" value="TreeGrafter"/>
</dbReference>
<dbReference type="SMART" id="SM00320">
    <property type="entry name" value="WD40"/>
    <property type="match status" value="7"/>
</dbReference>
<keyword evidence="6" id="KW-1185">Reference proteome</keyword>
<comment type="caution">
    <text evidence="5">The sequence shown here is derived from an EMBL/GenBank/DDBJ whole genome shotgun (WGS) entry which is preliminary data.</text>
</comment>
<dbReference type="PROSITE" id="PS50082">
    <property type="entry name" value="WD_REPEATS_2"/>
    <property type="match status" value="7"/>
</dbReference>
<dbReference type="GO" id="GO:0032483">
    <property type="term" value="P:regulation of Rab protein signal transduction"/>
    <property type="evidence" value="ECO:0007669"/>
    <property type="project" value="TreeGrafter"/>
</dbReference>
<dbReference type="CDD" id="cd00200">
    <property type="entry name" value="WD40"/>
    <property type="match status" value="1"/>
</dbReference>
<reference evidence="5" key="1">
    <citation type="submission" date="2024-03" db="EMBL/GenBank/DDBJ databases">
        <title>WGS assembly of Saponaria officinalis var. Norfolk2.</title>
        <authorList>
            <person name="Jenkins J."/>
            <person name="Shu S."/>
            <person name="Grimwood J."/>
            <person name="Barry K."/>
            <person name="Goodstein D."/>
            <person name="Schmutz J."/>
            <person name="Leebens-Mack J."/>
            <person name="Osbourn A."/>
        </authorList>
    </citation>
    <scope>NUCLEOTIDE SEQUENCE [LARGE SCALE GENOMIC DNA]</scope>
    <source>
        <strain evidence="5">JIC</strain>
    </source>
</reference>
<dbReference type="InterPro" id="IPR020472">
    <property type="entry name" value="WD40_PAC1"/>
</dbReference>
<dbReference type="PROSITE" id="PS50294">
    <property type="entry name" value="WD_REPEATS_REGION"/>
    <property type="match status" value="5"/>
</dbReference>
<feature type="repeat" description="WD" evidence="3">
    <location>
        <begin position="883"/>
        <end position="913"/>
    </location>
</feature>
<accession>A0AAW1KAW7</accession>
<evidence type="ECO:0000256" key="3">
    <source>
        <dbReference type="PROSITE-ProRule" id="PRU00221"/>
    </source>
</evidence>
<dbReference type="Pfam" id="PF00400">
    <property type="entry name" value="WD40"/>
    <property type="match status" value="7"/>
</dbReference>
<dbReference type="PRINTS" id="PR00320">
    <property type="entry name" value="GPROTEINBRPT"/>
</dbReference>
<proteinExistence type="predicted"/>
<feature type="repeat" description="WD" evidence="3">
    <location>
        <begin position="971"/>
        <end position="1005"/>
    </location>
</feature>
<dbReference type="InterPro" id="IPR036322">
    <property type="entry name" value="WD40_repeat_dom_sf"/>
</dbReference>
<name>A0AAW1KAW7_SAPOF</name>
<keyword evidence="2" id="KW-0677">Repeat</keyword>
<dbReference type="SUPFAM" id="SSF50978">
    <property type="entry name" value="WD40 repeat-like"/>
    <property type="match status" value="1"/>
</dbReference>
<evidence type="ECO:0000313" key="6">
    <source>
        <dbReference type="Proteomes" id="UP001443914"/>
    </source>
</evidence>
<evidence type="ECO:0000259" key="4">
    <source>
        <dbReference type="PROSITE" id="PS50211"/>
    </source>
</evidence>
<dbReference type="SMART" id="SM00799">
    <property type="entry name" value="DENN"/>
    <property type="match status" value="1"/>
</dbReference>
<evidence type="ECO:0000256" key="1">
    <source>
        <dbReference type="ARBA" id="ARBA00022574"/>
    </source>
</evidence>
<dbReference type="InterPro" id="IPR019775">
    <property type="entry name" value="WD40_repeat_CS"/>
</dbReference>
<dbReference type="InterPro" id="IPR001680">
    <property type="entry name" value="WD40_rpt"/>
</dbReference>
<feature type="repeat" description="WD" evidence="3">
    <location>
        <begin position="853"/>
        <end position="871"/>
    </location>
</feature>
<gene>
    <name evidence="5" type="ORF">RND81_06G073100</name>
</gene>
<dbReference type="SMART" id="SM00800">
    <property type="entry name" value="uDENN"/>
    <property type="match status" value="1"/>
</dbReference>
<protein>
    <recommendedName>
        <fullName evidence="4">UDENN domain-containing protein</fullName>
    </recommendedName>
</protein>
<evidence type="ECO:0000313" key="5">
    <source>
        <dbReference type="EMBL" id="KAK9714123.1"/>
    </source>
</evidence>
<dbReference type="InterPro" id="IPR015943">
    <property type="entry name" value="WD40/YVTN_repeat-like_dom_sf"/>
</dbReference>
<dbReference type="EMBL" id="JBDFQZ010000006">
    <property type="protein sequence ID" value="KAK9714123.1"/>
    <property type="molecule type" value="Genomic_DNA"/>
</dbReference>
<dbReference type="Pfam" id="PF02141">
    <property type="entry name" value="DENN"/>
    <property type="match status" value="1"/>
</dbReference>